<gene>
    <name evidence="2" type="ORF">BDV95DRAFT_164190</name>
</gene>
<dbReference type="AlphaFoldDB" id="A0A7C8I9N1"/>
<dbReference type="PANTHER" id="PTHR13774">
    <property type="entry name" value="PHENAZINE BIOSYNTHESIS PROTEIN"/>
    <property type="match status" value="1"/>
</dbReference>
<dbReference type="Gene3D" id="3.10.310.10">
    <property type="entry name" value="Diaminopimelate Epimerase, Chain A, domain 1"/>
    <property type="match status" value="2"/>
</dbReference>
<dbReference type="InterPro" id="IPR003719">
    <property type="entry name" value="Phenazine_PhzF-like"/>
</dbReference>
<dbReference type="Pfam" id="PF02567">
    <property type="entry name" value="PhzC-PhzF"/>
    <property type="match status" value="1"/>
</dbReference>
<keyword evidence="3" id="KW-1185">Reference proteome</keyword>
<proteinExistence type="predicted"/>
<dbReference type="EMBL" id="JAADJZ010000021">
    <property type="protein sequence ID" value="KAF2867867.1"/>
    <property type="molecule type" value="Genomic_DNA"/>
</dbReference>
<accession>A0A7C8I9N1</accession>
<feature type="active site" evidence="1">
    <location>
        <position position="50"/>
    </location>
</feature>
<dbReference type="GO" id="GO:0005737">
    <property type="term" value="C:cytoplasm"/>
    <property type="evidence" value="ECO:0007669"/>
    <property type="project" value="TreeGrafter"/>
</dbReference>
<evidence type="ECO:0000313" key="2">
    <source>
        <dbReference type="EMBL" id="KAF2867867.1"/>
    </source>
</evidence>
<dbReference type="GO" id="GO:0016853">
    <property type="term" value="F:isomerase activity"/>
    <property type="evidence" value="ECO:0007669"/>
    <property type="project" value="TreeGrafter"/>
</dbReference>
<dbReference type="SUPFAM" id="SSF54506">
    <property type="entry name" value="Diaminopimelate epimerase-like"/>
    <property type="match status" value="1"/>
</dbReference>
<evidence type="ECO:0000256" key="1">
    <source>
        <dbReference type="PIRSR" id="PIRSR016184-1"/>
    </source>
</evidence>
<protein>
    <submittedName>
        <fullName evidence="2">Phenazine biosynthesis protein-like protein phzf family</fullName>
    </submittedName>
</protein>
<dbReference type="PANTHER" id="PTHR13774:SF32">
    <property type="entry name" value="ANTISENSE-ENHANCING SEQUENCE 1"/>
    <property type="match status" value="1"/>
</dbReference>
<sequence>MQLHFTTLDVFTSTRYIGNPLAVVRVPSSLRSQITDDQKQKIAREFNFSETTFLHEPASEAETVDFDIFTPRSRMTFAGLPTMGTAIYVINHRDQYPKVKRLRTIAGVIPFEYDAAKGMACVAIPHNVREHQARLPHPFPGPDKNATASTTVPLFSIVKGMAFNLVPMADLDALALPSTGLIPVSDIYKRQYLDPNSGWDIGYTGSYYYCDLGFDPSVQDRTRLLRTRGIAMREDPGTGSASAALCCYLALRESAAKGEGPFKYHLTQGVEMGRRCDMFVDVVRTEDGKRIQEVKLSAPAVEVIEGVLNID</sequence>
<dbReference type="NCBIfam" id="TIGR00654">
    <property type="entry name" value="PhzF_family"/>
    <property type="match status" value="1"/>
</dbReference>
<name>A0A7C8I9N1_9PLEO</name>
<organism evidence="2 3">
    <name type="scientific">Massariosphaeria phaeospora</name>
    <dbReference type="NCBI Taxonomy" id="100035"/>
    <lineage>
        <taxon>Eukaryota</taxon>
        <taxon>Fungi</taxon>
        <taxon>Dikarya</taxon>
        <taxon>Ascomycota</taxon>
        <taxon>Pezizomycotina</taxon>
        <taxon>Dothideomycetes</taxon>
        <taxon>Pleosporomycetidae</taxon>
        <taxon>Pleosporales</taxon>
        <taxon>Pleosporales incertae sedis</taxon>
        <taxon>Massariosphaeria</taxon>
    </lineage>
</organism>
<dbReference type="PIRSF" id="PIRSF016184">
    <property type="entry name" value="PhzC_PhzF"/>
    <property type="match status" value="1"/>
</dbReference>
<reference evidence="2 3" key="1">
    <citation type="submission" date="2020-01" db="EMBL/GenBank/DDBJ databases">
        <authorList>
            <consortium name="DOE Joint Genome Institute"/>
            <person name="Haridas S."/>
            <person name="Albert R."/>
            <person name="Binder M."/>
            <person name="Bloem J."/>
            <person name="Labutti K."/>
            <person name="Salamov A."/>
            <person name="Andreopoulos B."/>
            <person name="Baker S.E."/>
            <person name="Barry K."/>
            <person name="Bills G."/>
            <person name="Bluhm B.H."/>
            <person name="Cannon C."/>
            <person name="Castanera R."/>
            <person name="Culley D.E."/>
            <person name="Daum C."/>
            <person name="Ezra D."/>
            <person name="Gonzalez J.B."/>
            <person name="Henrissat B."/>
            <person name="Kuo A."/>
            <person name="Liang C."/>
            <person name="Lipzen A."/>
            <person name="Lutzoni F."/>
            <person name="Magnuson J."/>
            <person name="Mondo S."/>
            <person name="Nolan M."/>
            <person name="Ohm R."/>
            <person name="Pangilinan J."/>
            <person name="Park H.-J.H."/>
            <person name="Ramirez L."/>
            <person name="Alfaro M."/>
            <person name="Sun H."/>
            <person name="Tritt A."/>
            <person name="Yoshinaga Y."/>
            <person name="Zwiers L.-H.L."/>
            <person name="Turgeon B.G."/>
            <person name="Goodwin S.B."/>
            <person name="Spatafora J.W."/>
            <person name="Crous P.W."/>
            <person name="Grigoriev I.V."/>
        </authorList>
    </citation>
    <scope>NUCLEOTIDE SEQUENCE [LARGE SCALE GENOMIC DNA]</scope>
    <source>
        <strain evidence="2 3">CBS 611.86</strain>
    </source>
</reference>
<dbReference type="OrthoDB" id="75169at2759"/>
<comment type="caution">
    <text evidence="2">The sequence shown here is derived from an EMBL/GenBank/DDBJ whole genome shotgun (WGS) entry which is preliminary data.</text>
</comment>
<evidence type="ECO:0000313" key="3">
    <source>
        <dbReference type="Proteomes" id="UP000481861"/>
    </source>
</evidence>
<dbReference type="Proteomes" id="UP000481861">
    <property type="component" value="Unassembled WGS sequence"/>
</dbReference>